<dbReference type="PANTHER" id="PTHR33885:SF3">
    <property type="entry name" value="PHAGE SHOCK PROTEIN C"/>
    <property type="match status" value="1"/>
</dbReference>
<dbReference type="InterPro" id="IPR052027">
    <property type="entry name" value="PspC"/>
</dbReference>
<dbReference type="NCBIfam" id="TIGR02978">
    <property type="entry name" value="phageshock_pspC"/>
    <property type="match status" value="1"/>
</dbReference>
<dbReference type="InterPro" id="IPR007168">
    <property type="entry name" value="Phageshock_PspC_N"/>
</dbReference>
<dbReference type="AlphaFoldDB" id="A0A7X8YFE1"/>
<dbReference type="GO" id="GO:0005886">
    <property type="term" value="C:plasma membrane"/>
    <property type="evidence" value="ECO:0007669"/>
    <property type="project" value="UniProtKB-SubCell"/>
</dbReference>
<comment type="caution">
    <text evidence="9">The sequence shown here is derived from an EMBL/GenBank/DDBJ whole genome shotgun (WGS) entry which is preliminary data.</text>
</comment>
<dbReference type="InterPro" id="IPR014320">
    <property type="entry name" value="Phageshock_PspC"/>
</dbReference>
<dbReference type="Pfam" id="PF04024">
    <property type="entry name" value="PspC"/>
    <property type="match status" value="1"/>
</dbReference>
<keyword evidence="10" id="KW-1185">Reference proteome</keyword>
<evidence type="ECO:0000256" key="3">
    <source>
        <dbReference type="ARBA" id="ARBA00022692"/>
    </source>
</evidence>
<keyword evidence="4 7" id="KW-1133">Transmembrane helix</keyword>
<feature type="domain" description="Phage shock protein PspC N-terminal" evidence="8">
    <location>
        <begin position="4"/>
        <end position="61"/>
    </location>
</feature>
<keyword evidence="3 7" id="KW-0812">Transmembrane</keyword>
<comment type="subcellular location">
    <subcellularLocation>
        <location evidence="1">Cell membrane</location>
        <topology evidence="1">Single-pass membrane protein</topology>
    </subcellularLocation>
</comment>
<evidence type="ECO:0000313" key="9">
    <source>
        <dbReference type="EMBL" id="NLS11410.1"/>
    </source>
</evidence>
<evidence type="ECO:0000256" key="2">
    <source>
        <dbReference type="ARBA" id="ARBA00022475"/>
    </source>
</evidence>
<proteinExistence type="predicted"/>
<organism evidence="9 10">
    <name type="scientific">Vibrio agarilyticus</name>
    <dbReference type="NCBI Taxonomy" id="2726741"/>
    <lineage>
        <taxon>Bacteria</taxon>
        <taxon>Pseudomonadati</taxon>
        <taxon>Pseudomonadota</taxon>
        <taxon>Gammaproteobacteria</taxon>
        <taxon>Vibrionales</taxon>
        <taxon>Vibrionaceae</taxon>
        <taxon>Vibrio</taxon>
    </lineage>
</organism>
<evidence type="ECO:0000256" key="6">
    <source>
        <dbReference type="SAM" id="MobiDB-lite"/>
    </source>
</evidence>
<accession>A0A7X8YFE1</accession>
<evidence type="ECO:0000259" key="8">
    <source>
        <dbReference type="Pfam" id="PF04024"/>
    </source>
</evidence>
<gene>
    <name evidence="9" type="primary">pspC</name>
    <name evidence="9" type="ORF">HGP28_00730</name>
</gene>
<evidence type="ECO:0000256" key="7">
    <source>
        <dbReference type="SAM" id="Phobius"/>
    </source>
</evidence>
<feature type="region of interest" description="Disordered" evidence="6">
    <location>
        <begin position="67"/>
        <end position="86"/>
    </location>
</feature>
<dbReference type="RefSeq" id="WP_168834514.1">
    <property type="nucleotide sequence ID" value="NZ_JABAIK010000001.1"/>
</dbReference>
<evidence type="ECO:0000313" key="10">
    <source>
        <dbReference type="Proteomes" id="UP000535589"/>
    </source>
</evidence>
<evidence type="ECO:0000256" key="4">
    <source>
        <dbReference type="ARBA" id="ARBA00022989"/>
    </source>
</evidence>
<evidence type="ECO:0000256" key="5">
    <source>
        <dbReference type="ARBA" id="ARBA00023136"/>
    </source>
</evidence>
<evidence type="ECO:0000256" key="1">
    <source>
        <dbReference type="ARBA" id="ARBA00004162"/>
    </source>
</evidence>
<keyword evidence="2" id="KW-1003">Cell membrane</keyword>
<protein>
    <submittedName>
        <fullName evidence="9">Envelope stress response membrane protein PspC</fullName>
    </submittedName>
</protein>
<reference evidence="9 10" key="1">
    <citation type="submission" date="2020-04" db="EMBL/GenBank/DDBJ databases">
        <title>Vibrio sp. SM6, a novel species isolated from seawater.</title>
        <authorList>
            <person name="Wang X."/>
        </authorList>
    </citation>
    <scope>NUCLEOTIDE SEQUENCE [LARGE SCALE GENOMIC DNA]</scope>
    <source>
        <strain evidence="9 10">SM6</strain>
    </source>
</reference>
<name>A0A7X8YFE1_9VIBR</name>
<dbReference type="PANTHER" id="PTHR33885">
    <property type="entry name" value="PHAGE SHOCK PROTEIN C"/>
    <property type="match status" value="1"/>
</dbReference>
<sequence>MSDRTLYRDSSRGMLSGVCAGIANYFNIEVWLVRIICISLTLLGGALITLLAYVALSFMLEPAPTEQSATAQHKQTHTLKNKPWQQGQSTEALIATLEQDFERIEGQVQHLEAYVTSKRFQVDREFNRL</sequence>
<keyword evidence="5 7" id="KW-0472">Membrane</keyword>
<feature type="transmembrane region" description="Helical" evidence="7">
    <location>
        <begin position="31"/>
        <end position="56"/>
    </location>
</feature>
<dbReference type="Proteomes" id="UP000535589">
    <property type="component" value="Unassembled WGS sequence"/>
</dbReference>
<dbReference type="EMBL" id="JABAIK010000001">
    <property type="protein sequence ID" value="NLS11410.1"/>
    <property type="molecule type" value="Genomic_DNA"/>
</dbReference>